<dbReference type="EMBL" id="DVLP01000081">
    <property type="protein sequence ID" value="HIT74504.1"/>
    <property type="molecule type" value="Genomic_DNA"/>
</dbReference>
<evidence type="ECO:0000256" key="3">
    <source>
        <dbReference type="SAM" id="MobiDB-lite"/>
    </source>
</evidence>
<gene>
    <name evidence="5" type="ORF">IAA98_02870</name>
</gene>
<accession>A0A9D1GW95</accession>
<evidence type="ECO:0000313" key="6">
    <source>
        <dbReference type="Proteomes" id="UP000886842"/>
    </source>
</evidence>
<feature type="region of interest" description="Disordered" evidence="3">
    <location>
        <begin position="225"/>
        <end position="270"/>
    </location>
</feature>
<dbReference type="SMART" id="SM00563">
    <property type="entry name" value="PlsC"/>
    <property type="match status" value="1"/>
</dbReference>
<reference evidence="5" key="1">
    <citation type="submission" date="2020-10" db="EMBL/GenBank/DDBJ databases">
        <authorList>
            <person name="Gilroy R."/>
        </authorList>
    </citation>
    <scope>NUCLEOTIDE SEQUENCE</scope>
    <source>
        <strain evidence="5">ChiGjej1B1-24693</strain>
    </source>
</reference>
<name>A0A9D1GW95_9ACTN</name>
<dbReference type="SUPFAM" id="SSF69593">
    <property type="entry name" value="Glycerol-3-phosphate (1)-acyltransferase"/>
    <property type="match status" value="1"/>
</dbReference>
<proteinExistence type="predicted"/>
<evidence type="ECO:0000313" key="5">
    <source>
        <dbReference type="EMBL" id="HIT74504.1"/>
    </source>
</evidence>
<dbReference type="AlphaFoldDB" id="A0A9D1GW95"/>
<dbReference type="GO" id="GO:0003841">
    <property type="term" value="F:1-acylglycerol-3-phosphate O-acyltransferase activity"/>
    <property type="evidence" value="ECO:0007669"/>
    <property type="project" value="TreeGrafter"/>
</dbReference>
<evidence type="ECO:0000256" key="1">
    <source>
        <dbReference type="ARBA" id="ARBA00022679"/>
    </source>
</evidence>
<evidence type="ECO:0000259" key="4">
    <source>
        <dbReference type="SMART" id="SM00563"/>
    </source>
</evidence>
<dbReference type="PANTHER" id="PTHR10434">
    <property type="entry name" value="1-ACYL-SN-GLYCEROL-3-PHOSPHATE ACYLTRANSFERASE"/>
    <property type="match status" value="1"/>
</dbReference>
<protein>
    <submittedName>
        <fullName evidence="5">1-acyl-sn-glycerol-3-phosphate acyltransferase</fullName>
    </submittedName>
</protein>
<dbReference type="Proteomes" id="UP000886842">
    <property type="component" value="Unassembled WGS sequence"/>
</dbReference>
<keyword evidence="1" id="KW-0808">Transferase</keyword>
<comment type="caution">
    <text evidence="5">The sequence shown here is derived from an EMBL/GenBank/DDBJ whole genome shotgun (WGS) entry which is preliminary data.</text>
</comment>
<sequence>MSGTRRYRSRLHAAVRRFTQRGILKGIAWSSLNVSIEGTENLAGLSGSYIVVSNHSSHIDATLIVCGIPLEVGQYLSTGVAADYFFTKWHRKAFVVLTFNAFPIERGSKRHKRSVASQLVAEGVPILLFPEASRSRTGKMTRFTPGAAGLSVKYDVPVVPVTVVGAHQAMPVGRTWPKPGRPPVRLIFGKPMKAEPGETPVRFTERISGEILHTFDTTAVEMGIPTQAELPERVDSPDKTRSTDKTRGRNAPDGSGDETNKGETNKEDGQ</sequence>
<feature type="domain" description="Phospholipid/glycerol acyltransferase" evidence="4">
    <location>
        <begin position="49"/>
        <end position="166"/>
    </location>
</feature>
<dbReference type="PANTHER" id="PTHR10434:SF11">
    <property type="entry name" value="1-ACYL-SN-GLYCEROL-3-PHOSPHATE ACYLTRANSFERASE"/>
    <property type="match status" value="1"/>
</dbReference>
<keyword evidence="2 5" id="KW-0012">Acyltransferase</keyword>
<reference evidence="5" key="2">
    <citation type="journal article" date="2021" name="PeerJ">
        <title>Extensive microbial diversity within the chicken gut microbiome revealed by metagenomics and culture.</title>
        <authorList>
            <person name="Gilroy R."/>
            <person name="Ravi A."/>
            <person name="Getino M."/>
            <person name="Pursley I."/>
            <person name="Horton D.L."/>
            <person name="Alikhan N.F."/>
            <person name="Baker D."/>
            <person name="Gharbi K."/>
            <person name="Hall N."/>
            <person name="Watson M."/>
            <person name="Adriaenssens E.M."/>
            <person name="Foster-Nyarko E."/>
            <person name="Jarju S."/>
            <person name="Secka A."/>
            <person name="Antonio M."/>
            <person name="Oren A."/>
            <person name="Chaudhuri R.R."/>
            <person name="La Ragione R."/>
            <person name="Hildebrand F."/>
            <person name="Pallen M.J."/>
        </authorList>
    </citation>
    <scope>NUCLEOTIDE SEQUENCE</scope>
    <source>
        <strain evidence="5">ChiGjej1B1-24693</strain>
    </source>
</reference>
<dbReference type="CDD" id="cd07989">
    <property type="entry name" value="LPLAT_AGPAT-like"/>
    <property type="match status" value="1"/>
</dbReference>
<dbReference type="Pfam" id="PF01553">
    <property type="entry name" value="Acyltransferase"/>
    <property type="match status" value="1"/>
</dbReference>
<feature type="compositionally biased region" description="Basic and acidic residues" evidence="3">
    <location>
        <begin position="258"/>
        <end position="270"/>
    </location>
</feature>
<evidence type="ECO:0000256" key="2">
    <source>
        <dbReference type="ARBA" id="ARBA00023315"/>
    </source>
</evidence>
<feature type="compositionally biased region" description="Basic and acidic residues" evidence="3">
    <location>
        <begin position="230"/>
        <end position="247"/>
    </location>
</feature>
<dbReference type="InterPro" id="IPR002123">
    <property type="entry name" value="Plipid/glycerol_acylTrfase"/>
</dbReference>
<dbReference type="GO" id="GO:0006654">
    <property type="term" value="P:phosphatidic acid biosynthetic process"/>
    <property type="evidence" value="ECO:0007669"/>
    <property type="project" value="TreeGrafter"/>
</dbReference>
<organism evidence="5 6">
    <name type="scientific">Candidatus Avipropionibacterium avicola</name>
    <dbReference type="NCBI Taxonomy" id="2840701"/>
    <lineage>
        <taxon>Bacteria</taxon>
        <taxon>Bacillati</taxon>
        <taxon>Actinomycetota</taxon>
        <taxon>Actinomycetes</taxon>
        <taxon>Propionibacteriales</taxon>
        <taxon>Propionibacteriaceae</taxon>
        <taxon>Propionibacteriaceae incertae sedis</taxon>
        <taxon>Candidatus Avipropionibacterium</taxon>
    </lineage>
</organism>